<dbReference type="STRING" id="671072.PL9214290403"/>
<dbReference type="InterPro" id="IPR029054">
    <property type="entry name" value="dUTPase-like"/>
</dbReference>
<reference evidence="9" key="1">
    <citation type="submission" date="2015-10" db="EMBL/GenBank/DDBJ databases">
        <authorList>
            <person name="Regsiter A."/>
            <person name="william w."/>
        </authorList>
    </citation>
    <scope>NUCLEOTIDE SEQUENCE [LARGE SCALE GENOMIC DNA]</scope>
</reference>
<protein>
    <recommendedName>
        <fullName evidence="5">Deoxyuridine 5'-triphosphate nucleotidohydrolase</fullName>
        <shortName evidence="5">dUTPase</shortName>
        <ecNumber evidence="5">3.6.1.23</ecNumber>
    </recommendedName>
    <alternativeName>
        <fullName evidence="5">dUTP pyrophosphatase</fullName>
    </alternativeName>
</protein>
<evidence type="ECO:0000259" key="7">
    <source>
        <dbReference type="Pfam" id="PF00692"/>
    </source>
</evidence>
<dbReference type="InterPro" id="IPR008181">
    <property type="entry name" value="dUTPase"/>
</dbReference>
<comment type="pathway">
    <text evidence="5">Pyrimidine metabolism; dUMP biosynthesis; dUMP from dCTP (dUTP route): step 2/2.</text>
</comment>
<sequence length="189" mass="20568">MNTLALEKLDLHRNSVISYQLSVISYQLSVVSLFPIPYSLFMKLNILKLKEEAILPQYAHIGDAGLDLFSLADTTIEPGESQLIPTGIAIELPLGTEAQIRPRSGLALKHQITVLNTPGTIDAGYRGEIGVILINHGKTSFNITKGMKIAQMVIAPVLQVEIEEVQQLSDTTRRDNGFGSTGLTSAKLN</sequence>
<keyword evidence="2 5" id="KW-0378">Hydrolase</keyword>
<dbReference type="HAMAP" id="MF_00116">
    <property type="entry name" value="dUTPase_bact"/>
    <property type="match status" value="1"/>
</dbReference>
<comment type="function">
    <text evidence="5">This enzyme is involved in nucleotide metabolism: it produces dUMP, the immediate precursor of thymidine nucleotides and it decreases the intracellular concentration of dUTP so that uracil cannot be incorporated into DNA.</text>
</comment>
<dbReference type="InterPro" id="IPR033704">
    <property type="entry name" value="dUTPase_trimeric"/>
</dbReference>
<evidence type="ECO:0000256" key="2">
    <source>
        <dbReference type="ARBA" id="ARBA00022801"/>
    </source>
</evidence>
<dbReference type="Pfam" id="PF00692">
    <property type="entry name" value="dUTPase"/>
    <property type="match status" value="1"/>
</dbReference>
<accession>A0A1J1LFY5</accession>
<dbReference type="CDD" id="cd07557">
    <property type="entry name" value="trimeric_dUTPase"/>
    <property type="match status" value="1"/>
</dbReference>
<evidence type="ECO:0000256" key="1">
    <source>
        <dbReference type="ARBA" id="ARBA00006581"/>
    </source>
</evidence>
<keyword evidence="5" id="KW-0479">Metal-binding</keyword>
<keyword evidence="5" id="KW-0460">Magnesium</keyword>
<dbReference type="AlphaFoldDB" id="A0A1J1LFY5"/>
<dbReference type="PANTHER" id="PTHR11241:SF0">
    <property type="entry name" value="DEOXYURIDINE 5'-TRIPHOSPHATE NUCLEOTIDOHYDROLASE"/>
    <property type="match status" value="1"/>
</dbReference>
<comment type="caution">
    <text evidence="5">Lacks conserved residue(s) required for the propagation of feature annotation.</text>
</comment>
<feature type="binding site" evidence="5">
    <location>
        <position position="116"/>
    </location>
    <ligand>
        <name>substrate</name>
    </ligand>
</feature>
<evidence type="ECO:0000256" key="4">
    <source>
        <dbReference type="ARBA" id="ARBA00047686"/>
    </source>
</evidence>
<dbReference type="NCBIfam" id="TIGR00576">
    <property type="entry name" value="dut"/>
    <property type="match status" value="1"/>
</dbReference>
<dbReference type="NCBIfam" id="NF001862">
    <property type="entry name" value="PRK00601.1"/>
    <property type="match status" value="1"/>
</dbReference>
<name>A0A1J1LFY5_9CYAN</name>
<dbReference type="Proteomes" id="UP000184315">
    <property type="component" value="Unassembled WGS sequence"/>
</dbReference>
<feature type="binding site" evidence="5">
    <location>
        <begin position="103"/>
        <end position="105"/>
    </location>
    <ligand>
        <name>substrate</name>
    </ligand>
</feature>
<proteinExistence type="inferred from homology"/>
<dbReference type="EMBL" id="CZDF01000132">
    <property type="protein sequence ID" value="CUR30812.1"/>
    <property type="molecule type" value="Genomic_DNA"/>
</dbReference>
<dbReference type="SUPFAM" id="SSF51283">
    <property type="entry name" value="dUTPase-like"/>
    <property type="match status" value="1"/>
</dbReference>
<evidence type="ECO:0000256" key="3">
    <source>
        <dbReference type="ARBA" id="ARBA00023080"/>
    </source>
</evidence>
<keyword evidence="3 5" id="KW-0546">Nucleotide metabolism</keyword>
<dbReference type="GO" id="GO:0046081">
    <property type="term" value="P:dUTP catabolic process"/>
    <property type="evidence" value="ECO:0007669"/>
    <property type="project" value="InterPro"/>
</dbReference>
<feature type="region of interest" description="Disordered" evidence="6">
    <location>
        <begin position="169"/>
        <end position="189"/>
    </location>
</feature>
<feature type="binding site" evidence="5">
    <location>
        <begin position="120"/>
        <end position="122"/>
    </location>
    <ligand>
        <name>substrate</name>
    </ligand>
</feature>
<dbReference type="InterPro" id="IPR036157">
    <property type="entry name" value="dUTPase-like_sf"/>
</dbReference>
<comment type="similarity">
    <text evidence="1 5">Belongs to the dUTPase family.</text>
</comment>
<dbReference type="GO" id="GO:0004170">
    <property type="term" value="F:dUTP diphosphatase activity"/>
    <property type="evidence" value="ECO:0007669"/>
    <property type="project" value="UniProtKB-UniRule"/>
</dbReference>
<gene>
    <name evidence="5" type="primary">dut</name>
    <name evidence="8" type="ORF">PL9214290403</name>
</gene>
<feature type="domain" description="dUTPase-like" evidence="7">
    <location>
        <begin position="52"/>
        <end position="182"/>
    </location>
</feature>
<comment type="cofactor">
    <cofactor evidence="5">
        <name>Mg(2+)</name>
        <dbReference type="ChEBI" id="CHEBI:18420"/>
    </cofactor>
</comment>
<evidence type="ECO:0000256" key="5">
    <source>
        <dbReference type="HAMAP-Rule" id="MF_00116"/>
    </source>
</evidence>
<dbReference type="Gene3D" id="2.70.40.10">
    <property type="match status" value="1"/>
</dbReference>
<comment type="catalytic activity">
    <reaction evidence="4 5">
        <text>dUTP + H2O = dUMP + diphosphate + H(+)</text>
        <dbReference type="Rhea" id="RHEA:10248"/>
        <dbReference type="ChEBI" id="CHEBI:15377"/>
        <dbReference type="ChEBI" id="CHEBI:15378"/>
        <dbReference type="ChEBI" id="CHEBI:33019"/>
        <dbReference type="ChEBI" id="CHEBI:61555"/>
        <dbReference type="ChEBI" id="CHEBI:246422"/>
        <dbReference type="EC" id="3.6.1.23"/>
    </reaction>
</comment>
<dbReference type="UniPathway" id="UPA00610">
    <property type="reaction ID" value="UER00666"/>
</dbReference>
<dbReference type="EC" id="3.6.1.23" evidence="5"/>
<dbReference type="GO" id="GO:0006226">
    <property type="term" value="P:dUMP biosynthetic process"/>
    <property type="evidence" value="ECO:0007669"/>
    <property type="project" value="UniProtKB-UniRule"/>
</dbReference>
<evidence type="ECO:0000313" key="8">
    <source>
        <dbReference type="EMBL" id="CUR30812.1"/>
    </source>
</evidence>
<keyword evidence="9" id="KW-1185">Reference proteome</keyword>
<dbReference type="GO" id="GO:0000287">
    <property type="term" value="F:magnesium ion binding"/>
    <property type="evidence" value="ECO:0007669"/>
    <property type="project" value="UniProtKB-UniRule"/>
</dbReference>
<evidence type="ECO:0000256" key="6">
    <source>
        <dbReference type="SAM" id="MobiDB-lite"/>
    </source>
</evidence>
<dbReference type="PANTHER" id="PTHR11241">
    <property type="entry name" value="DEOXYURIDINE 5'-TRIPHOSPHATE NUCLEOTIDOHYDROLASE"/>
    <property type="match status" value="1"/>
</dbReference>
<organism evidence="8 9">
    <name type="scientific">Planktothrix tepida PCC 9214</name>
    <dbReference type="NCBI Taxonomy" id="671072"/>
    <lineage>
        <taxon>Bacteria</taxon>
        <taxon>Bacillati</taxon>
        <taxon>Cyanobacteriota</taxon>
        <taxon>Cyanophyceae</taxon>
        <taxon>Oscillatoriophycideae</taxon>
        <taxon>Oscillatoriales</taxon>
        <taxon>Microcoleaceae</taxon>
        <taxon>Planktothrix</taxon>
    </lineage>
</organism>
<evidence type="ECO:0000313" key="9">
    <source>
        <dbReference type="Proteomes" id="UP000184315"/>
    </source>
</evidence>